<comment type="caution">
    <text evidence="8">The sequence shown here is derived from an EMBL/GenBank/DDBJ whole genome shotgun (WGS) entry which is preliminary data.</text>
</comment>
<keyword evidence="2" id="KW-0723">Serine/threonine-protein kinase</keyword>
<evidence type="ECO:0000256" key="3">
    <source>
        <dbReference type="ARBA" id="ARBA00022679"/>
    </source>
</evidence>
<comment type="similarity">
    <text evidence="1">Belongs to the protein kinase superfamily. STE Ser/Thr protein kinase family. MAP kinase kinase kinase subfamily.</text>
</comment>
<dbReference type="AlphaFoldDB" id="A0AAD4JV52"/>
<proteinExistence type="inferred from homology"/>
<gene>
    <name evidence="8" type="ORF">KR093_005537</name>
</gene>
<dbReference type="PANTHER" id="PTHR46716">
    <property type="entry name" value="MITOGEN-ACTIVATED PROTEIN KINASE KINASE KINASE 7"/>
    <property type="match status" value="1"/>
</dbReference>
<dbReference type="Gene3D" id="1.10.510.10">
    <property type="entry name" value="Transferase(Phosphotransferase) domain 1"/>
    <property type="match status" value="1"/>
</dbReference>
<evidence type="ECO:0000256" key="2">
    <source>
        <dbReference type="ARBA" id="ARBA00022527"/>
    </source>
</evidence>
<evidence type="ECO:0000256" key="1">
    <source>
        <dbReference type="ARBA" id="ARBA00006529"/>
    </source>
</evidence>
<dbReference type="GO" id="GO:0005524">
    <property type="term" value="F:ATP binding"/>
    <property type="evidence" value="ECO:0007669"/>
    <property type="project" value="UniProtKB-KW"/>
</dbReference>
<evidence type="ECO:0000313" key="8">
    <source>
        <dbReference type="EMBL" id="KAH8359281.1"/>
    </source>
</evidence>
<keyword evidence="3" id="KW-0808">Transferase</keyword>
<dbReference type="InterPro" id="IPR011009">
    <property type="entry name" value="Kinase-like_dom_sf"/>
</dbReference>
<evidence type="ECO:0000256" key="5">
    <source>
        <dbReference type="ARBA" id="ARBA00022777"/>
    </source>
</evidence>
<dbReference type="Proteomes" id="UP001200034">
    <property type="component" value="Unassembled WGS sequence"/>
</dbReference>
<feature type="domain" description="Protein kinase" evidence="7">
    <location>
        <begin position="1"/>
        <end position="218"/>
    </location>
</feature>
<dbReference type="GO" id="GO:0043123">
    <property type="term" value="P:positive regulation of canonical NF-kappaB signal transduction"/>
    <property type="evidence" value="ECO:0007669"/>
    <property type="project" value="TreeGrafter"/>
</dbReference>
<evidence type="ECO:0000256" key="6">
    <source>
        <dbReference type="ARBA" id="ARBA00022840"/>
    </source>
</evidence>
<dbReference type="PRINTS" id="PR00109">
    <property type="entry name" value="TYRKINASE"/>
</dbReference>
<dbReference type="SMART" id="SM00220">
    <property type="entry name" value="S_TKc"/>
    <property type="match status" value="1"/>
</dbReference>
<feature type="non-terminal residue" evidence="8">
    <location>
        <position position="218"/>
    </location>
</feature>
<dbReference type="InterPro" id="IPR001245">
    <property type="entry name" value="Ser-Thr/Tyr_kinase_cat_dom"/>
</dbReference>
<name>A0AAD4JV52_9MUSC</name>
<dbReference type="Pfam" id="PF00069">
    <property type="entry name" value="Pkinase"/>
    <property type="match status" value="1"/>
</dbReference>
<keyword evidence="4" id="KW-0547">Nucleotide-binding</keyword>
<dbReference type="GO" id="GO:0006955">
    <property type="term" value="P:immune response"/>
    <property type="evidence" value="ECO:0007669"/>
    <property type="project" value="TreeGrafter"/>
</dbReference>
<evidence type="ECO:0000256" key="4">
    <source>
        <dbReference type="ARBA" id="ARBA00022741"/>
    </source>
</evidence>
<evidence type="ECO:0000259" key="7">
    <source>
        <dbReference type="PROSITE" id="PS50011"/>
    </source>
</evidence>
<evidence type="ECO:0000313" key="9">
    <source>
        <dbReference type="Proteomes" id="UP001200034"/>
    </source>
</evidence>
<feature type="non-terminal residue" evidence="8">
    <location>
        <position position="1"/>
    </location>
</feature>
<keyword evidence="9" id="KW-1185">Reference proteome</keyword>
<dbReference type="InterPro" id="IPR000719">
    <property type="entry name" value="Prot_kinase_dom"/>
</dbReference>
<dbReference type="GO" id="GO:0004709">
    <property type="term" value="F:MAP kinase kinase kinase activity"/>
    <property type="evidence" value="ECO:0007669"/>
    <property type="project" value="TreeGrafter"/>
</dbReference>
<keyword evidence="5" id="KW-0418">Kinase</keyword>
<dbReference type="EMBL" id="JAJJHW010003409">
    <property type="protein sequence ID" value="KAH8359281.1"/>
    <property type="molecule type" value="Genomic_DNA"/>
</dbReference>
<keyword evidence="6" id="KW-0067">ATP-binding</keyword>
<dbReference type="PANTHER" id="PTHR46716:SF1">
    <property type="entry name" value="MITOGEN-ACTIVATED PROTEIN KINASE KINASE KINASE 7"/>
    <property type="match status" value="1"/>
</dbReference>
<accession>A0AAD4JV52</accession>
<organism evidence="8 9">
    <name type="scientific">Drosophila rubida</name>
    <dbReference type="NCBI Taxonomy" id="30044"/>
    <lineage>
        <taxon>Eukaryota</taxon>
        <taxon>Metazoa</taxon>
        <taxon>Ecdysozoa</taxon>
        <taxon>Arthropoda</taxon>
        <taxon>Hexapoda</taxon>
        <taxon>Insecta</taxon>
        <taxon>Pterygota</taxon>
        <taxon>Neoptera</taxon>
        <taxon>Endopterygota</taxon>
        <taxon>Diptera</taxon>
        <taxon>Brachycera</taxon>
        <taxon>Muscomorpha</taxon>
        <taxon>Ephydroidea</taxon>
        <taxon>Drosophilidae</taxon>
        <taxon>Drosophila</taxon>
    </lineage>
</organism>
<sequence length="218" mass="25198">LQRLRHENIVVLYGVMNDKQNQRIGLLLEYADCGSLYNYLHRPDVDIAFCEKLNWMLQLANGMVYLHDQKTVHRDLKTNNLLLFDNYRTLKICDFGTVKQFATTNTEFVGTVCYMAPEVCVKTSFTKASDVYSFGVILWEIMYRKNPFNEFKNMKPMTIHKIILSDGNRKSIPQLFTGIGVKPNTKILEDKILTIMTNCCSENAKLRPTCEVLKNNIP</sequence>
<dbReference type="GO" id="GO:0007254">
    <property type="term" value="P:JNK cascade"/>
    <property type="evidence" value="ECO:0007669"/>
    <property type="project" value="TreeGrafter"/>
</dbReference>
<reference evidence="8" key="1">
    <citation type="journal article" date="2021" name="Mol. Ecol. Resour.">
        <title>Phylogenomic analyses of the genus Drosophila reveals genomic signals of climate adaptation.</title>
        <authorList>
            <person name="Li F."/>
            <person name="Rane R.V."/>
            <person name="Luria V."/>
            <person name="Xiong Z."/>
            <person name="Chen J."/>
            <person name="Li Z."/>
            <person name="Catullo R.A."/>
            <person name="Griffin P.C."/>
            <person name="Schiffer M."/>
            <person name="Pearce S."/>
            <person name="Lee S.F."/>
            <person name="McElroy K."/>
            <person name="Stocker A."/>
            <person name="Shirriffs J."/>
            <person name="Cockerell F."/>
            <person name="Coppin C."/>
            <person name="Sgro C.M."/>
            <person name="Karger A."/>
            <person name="Cain J.W."/>
            <person name="Weber J.A."/>
            <person name="Santpere G."/>
            <person name="Kirschner M.W."/>
            <person name="Hoffmann A.A."/>
            <person name="Oakeshott J.G."/>
            <person name="Zhang G."/>
        </authorList>
    </citation>
    <scope>NUCLEOTIDE SEQUENCE</scope>
    <source>
        <strain evidence="8">BGI-SZ-2011g</strain>
    </source>
</reference>
<dbReference type="PROSITE" id="PS50011">
    <property type="entry name" value="PROTEIN_KINASE_DOM"/>
    <property type="match status" value="1"/>
</dbReference>
<dbReference type="SUPFAM" id="SSF56112">
    <property type="entry name" value="Protein kinase-like (PK-like)"/>
    <property type="match status" value="1"/>
</dbReference>
<protein>
    <recommendedName>
        <fullName evidence="7">Protein kinase domain-containing protein</fullName>
    </recommendedName>
</protein>